<dbReference type="SMART" id="SM00967">
    <property type="entry name" value="SpoU_sub_bind"/>
    <property type="match status" value="1"/>
</dbReference>
<protein>
    <submittedName>
        <fullName evidence="5">23S rRNA (Guanosine(2251)-2'-O)-methyltransferase RlmB</fullName>
    </submittedName>
</protein>
<feature type="compositionally biased region" description="Basic and acidic residues" evidence="3">
    <location>
        <begin position="36"/>
        <end position="218"/>
    </location>
</feature>
<dbReference type="PANTHER" id="PTHR46429">
    <property type="entry name" value="23S RRNA (GUANOSINE-2'-O-)-METHYLTRANSFERASE RLMB"/>
    <property type="match status" value="1"/>
</dbReference>
<feature type="region of interest" description="Disordered" evidence="3">
    <location>
        <begin position="1"/>
        <end position="218"/>
    </location>
</feature>
<dbReference type="GO" id="GO:0032259">
    <property type="term" value="P:methylation"/>
    <property type="evidence" value="ECO:0007669"/>
    <property type="project" value="UniProtKB-KW"/>
</dbReference>
<dbReference type="AlphaFoldDB" id="A0A6N4RBD2"/>
<dbReference type="EMBL" id="VAFM01000002">
    <property type="protein sequence ID" value="TKW60531.1"/>
    <property type="molecule type" value="Genomic_DNA"/>
</dbReference>
<dbReference type="CDD" id="cd18103">
    <property type="entry name" value="SpoU-like_RlmB"/>
    <property type="match status" value="1"/>
</dbReference>
<dbReference type="InterPro" id="IPR013123">
    <property type="entry name" value="SpoU_subst-bd"/>
</dbReference>
<dbReference type="GO" id="GO:0003723">
    <property type="term" value="F:RNA binding"/>
    <property type="evidence" value="ECO:0007669"/>
    <property type="project" value="InterPro"/>
</dbReference>
<evidence type="ECO:0000256" key="3">
    <source>
        <dbReference type="SAM" id="MobiDB-lite"/>
    </source>
</evidence>
<dbReference type="InterPro" id="IPR029026">
    <property type="entry name" value="tRNA_m1G_MTases_N"/>
</dbReference>
<gene>
    <name evidence="5" type="primary">rlmB</name>
    <name evidence="5" type="ORF">DI628_06410</name>
</gene>
<dbReference type="Pfam" id="PF00588">
    <property type="entry name" value="SpoU_methylase"/>
    <property type="match status" value="1"/>
</dbReference>
<evidence type="ECO:0000313" key="6">
    <source>
        <dbReference type="Proteomes" id="UP000320948"/>
    </source>
</evidence>
<name>A0A6N4RBD2_BLAVI</name>
<dbReference type="SUPFAM" id="SSF75217">
    <property type="entry name" value="alpha/beta knot"/>
    <property type="match status" value="1"/>
</dbReference>
<dbReference type="NCBIfam" id="TIGR00186">
    <property type="entry name" value="rRNA_methyl_3"/>
    <property type="match status" value="1"/>
</dbReference>
<dbReference type="InterPro" id="IPR004441">
    <property type="entry name" value="rRNA_MeTrfase_TrmH"/>
</dbReference>
<dbReference type="Proteomes" id="UP000320948">
    <property type="component" value="Unassembled WGS sequence"/>
</dbReference>
<sequence length="464" mass="50197">MVERKGPSKGKFGSGFGGKPGGARSSGPRAGGSREGGFDRKPREGGYERKSFGERKPREGGYERKSFGDGERKPYVKREGGFDSAPREGGYERKSFGDRKPREGGYERKSFGDGERKPYAKREGGFDRKPREGGYERKSFGDGERKPFVKREGGFDRKPREGGYERKSFGDGERKPYAKREGGFDRAPREGGFDRKPRENRGDSKPAKFSEKRSIKRDRTPVDKDAVLLKGDGWLAGYHAVLAALSAGRRKVRKVWLLSEAQGELAAILEKNPDWNVEIKAKPDFDKEFGDAVHQGVAALVGNLPQPSLPELLSSKPKLIIALDQITDPHNLGAIVRSAAAFGAAGVLVTEHRAAGLNLTAAKVAAGAMEIVPVVEVTNLTQSLNMMKEAGFTVLGMAGEAETEIGDAGATGPVCLVMGSEGEGLRRLTRETCDKLVKIAIAPAMESLNVSVATGVALSILTRK</sequence>
<dbReference type="Gene3D" id="3.40.1280.10">
    <property type="match status" value="1"/>
</dbReference>
<comment type="caution">
    <text evidence="5">The sequence shown here is derived from an EMBL/GenBank/DDBJ whole genome shotgun (WGS) entry which is preliminary data.</text>
</comment>
<evidence type="ECO:0000256" key="2">
    <source>
        <dbReference type="ARBA" id="ARBA00022679"/>
    </source>
</evidence>
<proteinExistence type="predicted"/>
<dbReference type="GO" id="GO:0005829">
    <property type="term" value="C:cytosol"/>
    <property type="evidence" value="ECO:0007669"/>
    <property type="project" value="TreeGrafter"/>
</dbReference>
<organism evidence="5 6">
    <name type="scientific">Blastochloris viridis</name>
    <name type="common">Rhodopseudomonas viridis</name>
    <dbReference type="NCBI Taxonomy" id="1079"/>
    <lineage>
        <taxon>Bacteria</taxon>
        <taxon>Pseudomonadati</taxon>
        <taxon>Pseudomonadota</taxon>
        <taxon>Alphaproteobacteria</taxon>
        <taxon>Hyphomicrobiales</taxon>
        <taxon>Blastochloridaceae</taxon>
        <taxon>Blastochloris</taxon>
    </lineage>
</organism>
<evidence type="ECO:0000313" key="5">
    <source>
        <dbReference type="EMBL" id="TKW60531.1"/>
    </source>
</evidence>
<evidence type="ECO:0000256" key="1">
    <source>
        <dbReference type="ARBA" id="ARBA00022603"/>
    </source>
</evidence>
<dbReference type="PANTHER" id="PTHR46429:SF1">
    <property type="entry name" value="23S RRNA (GUANOSINE-2'-O-)-METHYLTRANSFERASE RLMB"/>
    <property type="match status" value="1"/>
</dbReference>
<dbReference type="InterPro" id="IPR029064">
    <property type="entry name" value="Ribosomal_eL30-like_sf"/>
</dbReference>
<dbReference type="Pfam" id="PF08032">
    <property type="entry name" value="SpoU_sub_bind"/>
    <property type="match status" value="1"/>
</dbReference>
<reference evidence="5 6" key="1">
    <citation type="journal article" date="2017" name="Nat. Commun.">
        <title>In situ click chemistry generation of cyclooxygenase-2 inhibitors.</title>
        <authorList>
            <person name="Bhardwaj A."/>
            <person name="Kaur J."/>
            <person name="Wuest M."/>
            <person name="Wuest F."/>
        </authorList>
    </citation>
    <scope>NUCLEOTIDE SEQUENCE [LARGE SCALE GENOMIC DNA]</scope>
    <source>
        <strain evidence="5">S2_018_000_R2_106</strain>
    </source>
</reference>
<evidence type="ECO:0000259" key="4">
    <source>
        <dbReference type="SMART" id="SM00967"/>
    </source>
</evidence>
<accession>A0A6N4RBD2</accession>
<keyword evidence="1 5" id="KW-0489">Methyltransferase</keyword>
<dbReference type="Gene3D" id="3.30.1330.30">
    <property type="match status" value="1"/>
</dbReference>
<dbReference type="SUPFAM" id="SSF55315">
    <property type="entry name" value="L30e-like"/>
    <property type="match status" value="1"/>
</dbReference>
<dbReference type="InterPro" id="IPR029028">
    <property type="entry name" value="Alpha/beta_knot_MTases"/>
</dbReference>
<dbReference type="InterPro" id="IPR001537">
    <property type="entry name" value="SpoU_MeTrfase"/>
</dbReference>
<feature type="compositionally biased region" description="Gly residues" evidence="3">
    <location>
        <begin position="12"/>
        <end position="21"/>
    </location>
</feature>
<feature type="domain" description="RNA 2-O ribose methyltransferase substrate binding" evidence="4">
    <location>
        <begin position="234"/>
        <end position="307"/>
    </location>
</feature>
<dbReference type="GO" id="GO:0008173">
    <property type="term" value="F:RNA methyltransferase activity"/>
    <property type="evidence" value="ECO:0007669"/>
    <property type="project" value="InterPro"/>
</dbReference>
<keyword evidence="2 5" id="KW-0808">Transferase</keyword>
<dbReference type="GO" id="GO:0006396">
    <property type="term" value="P:RNA processing"/>
    <property type="evidence" value="ECO:0007669"/>
    <property type="project" value="InterPro"/>
</dbReference>